<sequence length="87" mass="9892">MDLSKGFMTSYWPFYNKTKGFCSVCKMHIIDNMATDDYIIICEKCIDAKTQNKSIEPMDNENGFFGSVINYVASYLSHRKPSNSSAV</sequence>
<dbReference type="EMBL" id="KY684110">
    <property type="protein sequence ID" value="ARF12029.1"/>
    <property type="molecule type" value="Genomic_DNA"/>
</dbReference>
<reference evidence="1" key="1">
    <citation type="journal article" date="2017" name="Science">
        <title>Giant viruses with an expanded complement of translation system components.</title>
        <authorList>
            <person name="Schulz F."/>
            <person name="Yutin N."/>
            <person name="Ivanova N.N."/>
            <person name="Ortega D.R."/>
            <person name="Lee T.K."/>
            <person name="Vierheilig J."/>
            <person name="Daims H."/>
            <person name="Horn M."/>
            <person name="Wagner M."/>
            <person name="Jensen G.J."/>
            <person name="Kyrpides N.C."/>
            <person name="Koonin E.V."/>
            <person name="Woyke T."/>
        </authorList>
    </citation>
    <scope>NUCLEOTIDE SEQUENCE</scope>
    <source>
        <strain evidence="1">KNV1</strain>
    </source>
</reference>
<protein>
    <submittedName>
        <fullName evidence="1">Uncharacterized protein</fullName>
    </submittedName>
</protein>
<name>A0A1V0SJV9_9VIRU</name>
<proteinExistence type="predicted"/>
<evidence type="ECO:0000313" key="1">
    <source>
        <dbReference type="EMBL" id="ARF12029.1"/>
    </source>
</evidence>
<gene>
    <name evidence="1" type="ORF">Klosneuvirus_3_164</name>
</gene>
<organism evidence="1">
    <name type="scientific">Klosneuvirus KNV1</name>
    <dbReference type="NCBI Taxonomy" id="1977640"/>
    <lineage>
        <taxon>Viruses</taxon>
        <taxon>Varidnaviria</taxon>
        <taxon>Bamfordvirae</taxon>
        <taxon>Nucleocytoviricota</taxon>
        <taxon>Megaviricetes</taxon>
        <taxon>Imitervirales</taxon>
        <taxon>Mimiviridae</taxon>
        <taxon>Klosneuvirinae</taxon>
        <taxon>Klosneuvirus</taxon>
    </lineage>
</organism>
<accession>A0A1V0SJV9</accession>